<dbReference type="Proteomes" id="UP000319255">
    <property type="component" value="Unassembled WGS sequence"/>
</dbReference>
<dbReference type="InterPro" id="IPR050194">
    <property type="entry name" value="Glycosyltransferase_grp1"/>
</dbReference>
<evidence type="ECO:0000313" key="4">
    <source>
        <dbReference type="Proteomes" id="UP000319255"/>
    </source>
</evidence>
<evidence type="ECO:0000259" key="2">
    <source>
        <dbReference type="Pfam" id="PF13579"/>
    </source>
</evidence>
<keyword evidence="4" id="KW-1185">Reference proteome</keyword>
<evidence type="ECO:0000313" key="3">
    <source>
        <dbReference type="EMBL" id="TPE49137.1"/>
    </source>
</evidence>
<dbReference type="EMBL" id="VFRP01000017">
    <property type="protein sequence ID" value="TPE49137.1"/>
    <property type="molecule type" value="Genomic_DNA"/>
</dbReference>
<dbReference type="InterPro" id="IPR028098">
    <property type="entry name" value="Glyco_trans_4-like_N"/>
</dbReference>
<feature type="domain" description="Glycosyl transferase family 1" evidence="1">
    <location>
        <begin position="201"/>
        <end position="355"/>
    </location>
</feature>
<dbReference type="SUPFAM" id="SSF53756">
    <property type="entry name" value="UDP-Glycosyltransferase/glycogen phosphorylase"/>
    <property type="match status" value="1"/>
</dbReference>
<dbReference type="Gene3D" id="3.40.50.2000">
    <property type="entry name" value="Glycogen Phosphorylase B"/>
    <property type="match status" value="2"/>
</dbReference>
<dbReference type="InterPro" id="IPR001296">
    <property type="entry name" value="Glyco_trans_1"/>
</dbReference>
<reference evidence="3 4" key="1">
    <citation type="submission" date="2019-06" db="EMBL/GenBank/DDBJ databases">
        <title>A novel bacterium of genus Amaricoccus, isolated from marine sediment.</title>
        <authorList>
            <person name="Huang H."/>
            <person name="Mo K."/>
            <person name="Hu Y."/>
        </authorList>
    </citation>
    <scope>NUCLEOTIDE SEQUENCE [LARGE SCALE GENOMIC DNA]</scope>
    <source>
        <strain evidence="3 4">HB172011</strain>
    </source>
</reference>
<accession>A0A501WPB7</accession>
<comment type="caution">
    <text evidence="3">The sequence shown here is derived from an EMBL/GenBank/DDBJ whole genome shotgun (WGS) entry which is preliminary data.</text>
</comment>
<dbReference type="AlphaFoldDB" id="A0A501WPB7"/>
<gene>
    <name evidence="3" type="ORF">FJM51_15815</name>
</gene>
<organism evidence="3 4">
    <name type="scientific">Amaricoccus solimangrovi</name>
    <dbReference type="NCBI Taxonomy" id="2589815"/>
    <lineage>
        <taxon>Bacteria</taxon>
        <taxon>Pseudomonadati</taxon>
        <taxon>Pseudomonadota</taxon>
        <taxon>Alphaproteobacteria</taxon>
        <taxon>Rhodobacterales</taxon>
        <taxon>Paracoccaceae</taxon>
        <taxon>Amaricoccus</taxon>
    </lineage>
</organism>
<feature type="domain" description="Glycosyltransferase subfamily 4-like N-terminal" evidence="2">
    <location>
        <begin position="14"/>
        <end position="165"/>
    </location>
</feature>
<protein>
    <submittedName>
        <fullName evidence="3">Glycosyltransferase family 4 protein</fullName>
    </submittedName>
</protein>
<dbReference type="Pfam" id="PF00534">
    <property type="entry name" value="Glycos_transf_1"/>
    <property type="match status" value="1"/>
</dbReference>
<dbReference type="Pfam" id="PF13579">
    <property type="entry name" value="Glyco_trans_4_4"/>
    <property type="match status" value="1"/>
</dbReference>
<dbReference type="OrthoDB" id="7527790at2"/>
<proteinExistence type="predicted"/>
<dbReference type="PANTHER" id="PTHR45947:SF3">
    <property type="entry name" value="SULFOQUINOVOSYL TRANSFERASE SQD2"/>
    <property type="match status" value="1"/>
</dbReference>
<dbReference type="PANTHER" id="PTHR45947">
    <property type="entry name" value="SULFOQUINOVOSYL TRANSFERASE SQD2"/>
    <property type="match status" value="1"/>
</dbReference>
<sequence>MRIVHILTRLLRAGSEENTLLTCAGQIADGHEVILVHGHEYLPGFAEQTAPGIRTLEVKALTRELNPVADLTAYGEILRLLRRLRPDIVHTHQSKAGIVGRFAAAGAGVPVVVHGVHILPFLGETGAKRMVYLYSELAAAKVTHAFIHVSDGMRNACLTHGVGRDAPHHIVRSGFSLRRFAEAAPPEDWRRILRLAPGERRPPVIAMLSALEPRKRHLELLDHARALLALCPDTRILLAGEGFLRPAIEARIAALGLSDRILLLGFRDDPERVIAMADVCVHCADREGLPRSVLQYLAAGRPTVLFDLPGIEEIITNGVNGIVVRQGDWTEFVEAVADLLRIADTREAFAERARHTRLDAWDTAVMSRHTLEIYQDLAGQARPVPALA</sequence>
<keyword evidence="3" id="KW-0808">Transferase</keyword>
<evidence type="ECO:0000259" key="1">
    <source>
        <dbReference type="Pfam" id="PF00534"/>
    </source>
</evidence>
<dbReference type="RefSeq" id="WP_140455110.1">
    <property type="nucleotide sequence ID" value="NZ_VFRP01000017.1"/>
</dbReference>
<name>A0A501WPB7_9RHOB</name>
<dbReference type="GO" id="GO:0016758">
    <property type="term" value="F:hexosyltransferase activity"/>
    <property type="evidence" value="ECO:0007669"/>
    <property type="project" value="TreeGrafter"/>
</dbReference>